<evidence type="ECO:0000256" key="3">
    <source>
        <dbReference type="RuleBase" id="RU004046"/>
    </source>
</evidence>
<dbReference type="Gene3D" id="3.30.420.40">
    <property type="match status" value="1"/>
</dbReference>
<protein>
    <submittedName>
        <fullName evidence="4">Glucokinase</fullName>
        <ecNumber evidence="4">2.7.1.2</ecNumber>
    </submittedName>
</protein>
<keyword evidence="5" id="KW-1185">Reference proteome</keyword>
<dbReference type="EMBL" id="JAJIRN010000007">
    <property type="protein sequence ID" value="MCV2369639.1"/>
    <property type="molecule type" value="Genomic_DNA"/>
</dbReference>
<dbReference type="InterPro" id="IPR050201">
    <property type="entry name" value="Bacterial_glucokinase"/>
</dbReference>
<dbReference type="Gene3D" id="3.40.367.20">
    <property type="match status" value="1"/>
</dbReference>
<keyword evidence="2" id="KW-0418">Kinase</keyword>
<dbReference type="GO" id="GO:0004340">
    <property type="term" value="F:glucokinase activity"/>
    <property type="evidence" value="ECO:0007669"/>
    <property type="project" value="UniProtKB-EC"/>
</dbReference>
<evidence type="ECO:0000256" key="1">
    <source>
        <dbReference type="ARBA" id="ARBA00022679"/>
    </source>
</evidence>
<evidence type="ECO:0000256" key="2">
    <source>
        <dbReference type="ARBA" id="ARBA00022777"/>
    </source>
</evidence>
<proteinExistence type="inferred from homology"/>
<organism evidence="4 5">
    <name type="scientific">Roseateles oligotrophus</name>
    <dbReference type="NCBI Taxonomy" id="1769250"/>
    <lineage>
        <taxon>Bacteria</taxon>
        <taxon>Pseudomonadati</taxon>
        <taxon>Pseudomonadota</taxon>
        <taxon>Betaproteobacteria</taxon>
        <taxon>Burkholderiales</taxon>
        <taxon>Sphaerotilaceae</taxon>
        <taxon>Roseateles</taxon>
    </lineage>
</organism>
<gene>
    <name evidence="4" type="primary">glk</name>
    <name evidence="4" type="ORF">LNV07_16285</name>
</gene>
<evidence type="ECO:0000313" key="4">
    <source>
        <dbReference type="EMBL" id="MCV2369639.1"/>
    </source>
</evidence>
<dbReference type="PANTHER" id="PTHR47690:SF1">
    <property type="entry name" value="GLUCOKINASE"/>
    <property type="match status" value="1"/>
</dbReference>
<accession>A0ABT2YHU6</accession>
<dbReference type="SUPFAM" id="SSF53067">
    <property type="entry name" value="Actin-like ATPase domain"/>
    <property type="match status" value="1"/>
</dbReference>
<dbReference type="CDD" id="cd24008">
    <property type="entry name" value="ASKHA_NBD_GLK"/>
    <property type="match status" value="1"/>
</dbReference>
<sequence length="339" mass="34961">MIEIGCKRQGQSGPSLLGDVGGSNVRLAWQGAAGAAIERVRVTPCADFPNLTACIQDYLNGLSRAGLAAPSQAALGVATPVLRDRISLTNRDWSFSAQALRAELDLKRLVVMNDFTALALAIPALPEAELWHCGGPKPGGAACAGGAIAVLGPGTGLGVSGLIATGERQWTALQTEGGHVSLAAQSEREHRLIGQLAKRFGHVSAERVLSGPGLLNMVEALCELDGVAMPPKLTPAAVIAAALGSDAHPTQPQCAEALDMFGAFLGDVAGDLVLSLGARGGVYIGGGMVPRLGREWLQASRFRLRFEAKGRMAGYLADVPSLVIASQEPPALLGASRAL</sequence>
<comment type="caution">
    <text evidence="4">The sequence shown here is derived from an EMBL/GenBank/DDBJ whole genome shotgun (WGS) entry which is preliminary data.</text>
</comment>
<dbReference type="RefSeq" id="WP_263572223.1">
    <property type="nucleotide sequence ID" value="NZ_JAJIRN010000007.1"/>
</dbReference>
<dbReference type="InterPro" id="IPR043129">
    <property type="entry name" value="ATPase_NBD"/>
</dbReference>
<evidence type="ECO:0000313" key="5">
    <source>
        <dbReference type="Proteomes" id="UP001209701"/>
    </source>
</evidence>
<dbReference type="InterPro" id="IPR003836">
    <property type="entry name" value="Glucokinase"/>
</dbReference>
<dbReference type="EC" id="2.7.1.2" evidence="4"/>
<reference evidence="4 5" key="1">
    <citation type="submission" date="2021-11" db="EMBL/GenBank/DDBJ databases">
        <authorList>
            <person name="Liang Q."/>
            <person name="Mou H."/>
            <person name="Liu Z."/>
        </authorList>
    </citation>
    <scope>NUCLEOTIDE SEQUENCE [LARGE SCALE GENOMIC DNA]</scope>
    <source>
        <strain evidence="4 5">CHU3</strain>
    </source>
</reference>
<keyword evidence="1 4" id="KW-0808">Transferase</keyword>
<comment type="similarity">
    <text evidence="3">Belongs to the bacterial glucokinase family.</text>
</comment>
<dbReference type="Proteomes" id="UP001209701">
    <property type="component" value="Unassembled WGS sequence"/>
</dbReference>
<dbReference type="PANTHER" id="PTHR47690">
    <property type="entry name" value="GLUCOKINASE"/>
    <property type="match status" value="1"/>
</dbReference>
<dbReference type="Pfam" id="PF02685">
    <property type="entry name" value="Glucokinase"/>
    <property type="match status" value="1"/>
</dbReference>
<name>A0ABT2YHU6_9BURK</name>
<dbReference type="NCBIfam" id="TIGR00749">
    <property type="entry name" value="glk"/>
    <property type="match status" value="1"/>
</dbReference>